<evidence type="ECO:0000313" key="3">
    <source>
        <dbReference type="Proteomes" id="UP000177287"/>
    </source>
</evidence>
<gene>
    <name evidence="2" type="ORF">A3A27_00945</name>
</gene>
<dbReference type="Proteomes" id="UP000177287">
    <property type="component" value="Unassembled WGS sequence"/>
</dbReference>
<keyword evidence="1" id="KW-0472">Membrane</keyword>
<keyword evidence="1" id="KW-0812">Transmembrane</keyword>
<reference evidence="2 3" key="1">
    <citation type="journal article" date="2016" name="Nat. Commun.">
        <title>Thousands of microbial genomes shed light on interconnected biogeochemical processes in an aquifer system.</title>
        <authorList>
            <person name="Anantharaman K."/>
            <person name="Brown C.T."/>
            <person name="Hug L.A."/>
            <person name="Sharon I."/>
            <person name="Castelle C.J."/>
            <person name="Probst A.J."/>
            <person name="Thomas B.C."/>
            <person name="Singh A."/>
            <person name="Wilkins M.J."/>
            <person name="Karaoz U."/>
            <person name="Brodie E.L."/>
            <person name="Williams K.H."/>
            <person name="Hubbard S.S."/>
            <person name="Banfield J.F."/>
        </authorList>
    </citation>
    <scope>NUCLEOTIDE SEQUENCE [LARGE SCALE GENOMIC DNA]</scope>
</reference>
<feature type="transmembrane region" description="Helical" evidence="1">
    <location>
        <begin position="29"/>
        <end position="50"/>
    </location>
</feature>
<feature type="transmembrane region" description="Helical" evidence="1">
    <location>
        <begin position="62"/>
        <end position="85"/>
    </location>
</feature>
<proteinExistence type="predicted"/>
<organism evidence="2 3">
    <name type="scientific">Candidatus Wildermuthbacteria bacterium RIFCSPLOWO2_01_FULL_47_18</name>
    <dbReference type="NCBI Taxonomy" id="1802460"/>
    <lineage>
        <taxon>Bacteria</taxon>
        <taxon>Candidatus Wildermuthiibacteriota</taxon>
    </lineage>
</organism>
<dbReference type="EMBL" id="MHUF01000015">
    <property type="protein sequence ID" value="OHA72639.1"/>
    <property type="molecule type" value="Genomic_DNA"/>
</dbReference>
<evidence type="ECO:0000256" key="1">
    <source>
        <dbReference type="SAM" id="Phobius"/>
    </source>
</evidence>
<comment type="caution">
    <text evidence="2">The sequence shown here is derived from an EMBL/GenBank/DDBJ whole genome shotgun (WGS) entry which is preliminary data.</text>
</comment>
<keyword evidence="1" id="KW-1133">Transmembrane helix</keyword>
<evidence type="ECO:0000313" key="2">
    <source>
        <dbReference type="EMBL" id="OHA72639.1"/>
    </source>
</evidence>
<protein>
    <submittedName>
        <fullName evidence="2">Uncharacterized protein</fullName>
    </submittedName>
</protein>
<dbReference type="AlphaFoldDB" id="A0A1G2RJU3"/>
<sequence length="92" mass="10332">MIFQQNIPKGLGGFDFGLSQILDHLSPNVLYYAIFALAILMSGVTIILYYHWLRYGFGDKIILLAQILYTLILVLSFIVLVSSTLQYAQSAT</sequence>
<name>A0A1G2RJU3_9BACT</name>
<accession>A0A1G2RJU3</accession>